<dbReference type="Pfam" id="PF00805">
    <property type="entry name" value="Pentapeptide"/>
    <property type="match status" value="2"/>
</dbReference>
<dbReference type="Gene3D" id="2.160.20.80">
    <property type="entry name" value="E3 ubiquitin-protein ligase SopA"/>
    <property type="match status" value="1"/>
</dbReference>
<dbReference type="EMBL" id="VJXY01000040">
    <property type="protein sequence ID" value="MBD6619399.1"/>
    <property type="molecule type" value="Genomic_DNA"/>
</dbReference>
<dbReference type="SUPFAM" id="SSF141571">
    <property type="entry name" value="Pentapeptide repeat-like"/>
    <property type="match status" value="1"/>
</dbReference>
<keyword evidence="2" id="KW-1185">Reference proteome</keyword>
<name>A0AA40T1X1_9NOST</name>
<dbReference type="InterPro" id="IPR051082">
    <property type="entry name" value="Pentapeptide-BTB/POZ_domain"/>
</dbReference>
<reference evidence="1" key="1">
    <citation type="submission" date="2019-07" db="EMBL/GenBank/DDBJ databases">
        <title>Toxilogical consequences of a new and cryptic species of cyanobacteria (Komarekiella delphini-convector) recovered from the epidermis of a bottlenose dolphin and 1500 ft. in the air.</title>
        <authorList>
            <person name="Brown A.O."/>
            <person name="Dvorak P."/>
            <person name="Villanueva C.D."/>
            <person name="Foss A.J."/>
            <person name="Garvey A.D."/>
            <person name="Gibson Q.A."/>
            <person name="Johansen J.R."/>
            <person name="Casamatta D.A."/>
        </authorList>
    </citation>
    <scope>NUCLEOTIDE SEQUENCE</scope>
    <source>
        <strain evidence="1">SJRDD-AB1</strain>
    </source>
</reference>
<comment type="caution">
    <text evidence="1">The sequence shown here is derived from an EMBL/GenBank/DDBJ whole genome shotgun (WGS) entry which is preliminary data.</text>
</comment>
<organism evidence="1 2">
    <name type="scientific">Komarekiella delphini-convector SJRDD-AB1</name>
    <dbReference type="NCBI Taxonomy" id="2593771"/>
    <lineage>
        <taxon>Bacteria</taxon>
        <taxon>Bacillati</taxon>
        <taxon>Cyanobacteriota</taxon>
        <taxon>Cyanophyceae</taxon>
        <taxon>Nostocales</taxon>
        <taxon>Nostocaceae</taxon>
        <taxon>Komarekiella</taxon>
        <taxon>Komarekiella delphini-convector</taxon>
    </lineage>
</organism>
<dbReference type="RefSeq" id="WP_191760595.1">
    <property type="nucleotide sequence ID" value="NZ_VJXY01000040.1"/>
</dbReference>
<protein>
    <submittedName>
        <fullName evidence="1">Pentapeptide repeat-containing protein</fullName>
    </submittedName>
</protein>
<dbReference type="Proteomes" id="UP001165986">
    <property type="component" value="Unassembled WGS sequence"/>
</dbReference>
<dbReference type="PANTHER" id="PTHR14136">
    <property type="entry name" value="BTB_POZ DOMAIN-CONTAINING PROTEIN KCTD9"/>
    <property type="match status" value="1"/>
</dbReference>
<evidence type="ECO:0000313" key="1">
    <source>
        <dbReference type="EMBL" id="MBD6619399.1"/>
    </source>
</evidence>
<sequence length="247" mass="27135">MLTVIINAYSYMKSILLNDDSLLSKLFLKIVVAQKPVKTTHHKSVKQRLKVRIEQLGNNPRETSLTIIHDLEQIAQDHPQYHWLIIDTLTTFVRENSPYMLQLELISNPLAKVPTDIQAALAVIVRRDAKKDPKDKQLDLSHTDMRGANLNSANLEDTNLYLANLSEANLSGANLKGAILSAANLCGANLAGANLEGAILSAANLEKANLSGANLYQANLYLASLHEAILDNAIFDGANIREAKFSE</sequence>
<evidence type="ECO:0000313" key="2">
    <source>
        <dbReference type="Proteomes" id="UP001165986"/>
    </source>
</evidence>
<dbReference type="InterPro" id="IPR001646">
    <property type="entry name" value="5peptide_repeat"/>
</dbReference>
<proteinExistence type="predicted"/>
<gene>
    <name evidence="1" type="ORF">FNW02_27115</name>
</gene>
<dbReference type="AlphaFoldDB" id="A0AA40T1X1"/>
<dbReference type="PANTHER" id="PTHR14136:SF17">
    <property type="entry name" value="BTB_POZ DOMAIN-CONTAINING PROTEIN KCTD9"/>
    <property type="match status" value="1"/>
</dbReference>
<accession>A0AA40T1X1</accession>